<keyword evidence="2 4" id="KW-0378">Hydrolase</keyword>
<evidence type="ECO:0000256" key="1">
    <source>
        <dbReference type="ARBA" id="ARBA00022723"/>
    </source>
</evidence>
<evidence type="ECO:0000259" key="3">
    <source>
        <dbReference type="Pfam" id="PF07687"/>
    </source>
</evidence>
<dbReference type="SUPFAM" id="SSF53187">
    <property type="entry name" value="Zn-dependent exopeptidases"/>
    <property type="match status" value="1"/>
</dbReference>
<dbReference type="SUPFAM" id="SSF55031">
    <property type="entry name" value="Bacterial exopeptidase dimerisation domain"/>
    <property type="match status" value="1"/>
</dbReference>
<dbReference type="PANTHER" id="PTHR43808:SF32">
    <property type="entry name" value="ARGE_DAPE-RELATED DEACYLASE"/>
    <property type="match status" value="1"/>
</dbReference>
<organism evidence="4 5">
    <name type="scientific">Treponema vincentii</name>
    <dbReference type="NCBI Taxonomy" id="69710"/>
    <lineage>
        <taxon>Bacteria</taxon>
        <taxon>Pseudomonadati</taxon>
        <taxon>Spirochaetota</taxon>
        <taxon>Spirochaetia</taxon>
        <taxon>Spirochaetales</taxon>
        <taxon>Treponemataceae</taxon>
        <taxon>Treponema</taxon>
    </lineage>
</organism>
<dbReference type="RefSeq" id="WP_162663333.1">
    <property type="nucleotide sequence ID" value="NZ_CP048020.1"/>
</dbReference>
<sequence>MSNFLSVKDFIAQQKDKMIELERLLCSIPAMAPESDGDGELKKCEALEAYLKKLGFTQFERFDAPDTRVSSGIRPNLVVTIPGKDDSKRVWIMAHTDVVPPGELAKWESDPWVLKQDGDKIIGRGVEDNQQGLTGAVFAAYAFLALKIQPAHTVKLLFVADEEVGSRYGVIYLLNNHQLFKPQDIIVVPDGGDPSGETIEVAEKNLLWLKVVVHGVQTHASRPDLGKNAHIAAADLALRLNALEKVFSKQDNLFEPPYSTLQPTKKEANIPNINTIPGDDVFYMDCRILPCYTVAEVMEKIKVEASAIEAKYGVQVELIIDDSAESPATPVDADVVTMLSKAIEKVHGKKTQTIGIGGGTVAAPLRQAGFNAVVWSTLDDMAHQPNEYCIMKNLIDDTQVLAALMYGVDAL</sequence>
<dbReference type="EMBL" id="CP048020">
    <property type="protein sequence ID" value="QHX42997.1"/>
    <property type="molecule type" value="Genomic_DNA"/>
</dbReference>
<dbReference type="NCBIfam" id="NF010589">
    <property type="entry name" value="PRK13983.1"/>
    <property type="match status" value="1"/>
</dbReference>
<keyword evidence="1" id="KW-0479">Metal-binding</keyword>
<gene>
    <name evidence="4" type="ORF">GWP43_05560</name>
</gene>
<name>A0A6P1XZU2_9SPIR</name>
<evidence type="ECO:0000313" key="5">
    <source>
        <dbReference type="Proteomes" id="UP000464374"/>
    </source>
</evidence>
<dbReference type="KEGG" id="trz:GWP43_05560"/>
<dbReference type="PANTHER" id="PTHR43808">
    <property type="entry name" value="ACETYLORNITHINE DEACETYLASE"/>
    <property type="match status" value="1"/>
</dbReference>
<evidence type="ECO:0000313" key="4">
    <source>
        <dbReference type="EMBL" id="QHX42997.1"/>
    </source>
</evidence>
<dbReference type="InterPro" id="IPR036264">
    <property type="entry name" value="Bact_exopeptidase_dim_dom"/>
</dbReference>
<proteinExistence type="predicted"/>
<dbReference type="InterPro" id="IPR002933">
    <property type="entry name" value="Peptidase_M20"/>
</dbReference>
<reference evidence="4 5" key="1">
    <citation type="submission" date="2020-01" db="EMBL/GenBank/DDBJ databases">
        <title>Complete genome sequence of a human oral phylogroup 1 Treponema sp. strain ATCC 700766, originally isolated from periodontitis dental plaque.</title>
        <authorList>
            <person name="Chan Y."/>
            <person name="Huo Y.-B."/>
            <person name="Yu X.-L."/>
            <person name="Zeng H."/>
            <person name="Leung W.-K."/>
            <person name="Watt R.M."/>
        </authorList>
    </citation>
    <scope>NUCLEOTIDE SEQUENCE [LARGE SCALE GENOMIC DNA]</scope>
    <source>
        <strain evidence="4 5">OMZ 804</strain>
    </source>
</reference>
<evidence type="ECO:0000256" key="2">
    <source>
        <dbReference type="ARBA" id="ARBA00022801"/>
    </source>
</evidence>
<dbReference type="InterPro" id="IPR011650">
    <property type="entry name" value="Peptidase_M20_dimer"/>
</dbReference>
<dbReference type="Pfam" id="PF07687">
    <property type="entry name" value="M20_dimer"/>
    <property type="match status" value="1"/>
</dbReference>
<dbReference type="Proteomes" id="UP000464374">
    <property type="component" value="Chromosome"/>
</dbReference>
<dbReference type="GO" id="GO:0046872">
    <property type="term" value="F:metal ion binding"/>
    <property type="evidence" value="ECO:0007669"/>
    <property type="project" value="UniProtKB-KW"/>
</dbReference>
<dbReference type="Gene3D" id="3.30.70.360">
    <property type="match status" value="1"/>
</dbReference>
<protein>
    <submittedName>
        <fullName evidence="4">M20 family metallo-hydrolase</fullName>
    </submittedName>
</protein>
<dbReference type="Gene3D" id="3.40.630.10">
    <property type="entry name" value="Zn peptidases"/>
    <property type="match status" value="1"/>
</dbReference>
<dbReference type="Pfam" id="PF01546">
    <property type="entry name" value="Peptidase_M20"/>
    <property type="match status" value="1"/>
</dbReference>
<dbReference type="AlphaFoldDB" id="A0A6P1XZU2"/>
<feature type="domain" description="Peptidase M20 dimerisation" evidence="3">
    <location>
        <begin position="201"/>
        <end position="310"/>
    </location>
</feature>
<dbReference type="GO" id="GO:0016787">
    <property type="term" value="F:hydrolase activity"/>
    <property type="evidence" value="ECO:0007669"/>
    <property type="project" value="UniProtKB-KW"/>
</dbReference>
<accession>A0A6P1XZU2</accession>
<dbReference type="InterPro" id="IPR050072">
    <property type="entry name" value="Peptidase_M20A"/>
</dbReference>